<dbReference type="InterPro" id="IPR018060">
    <property type="entry name" value="HTH_AraC"/>
</dbReference>
<name>A0A0E2HDM9_9FIRM</name>
<organism evidence="5 6">
    <name type="scientific">[Clostridium] clostridioforme 90A8</name>
    <dbReference type="NCBI Taxonomy" id="999408"/>
    <lineage>
        <taxon>Bacteria</taxon>
        <taxon>Bacillati</taxon>
        <taxon>Bacillota</taxon>
        <taxon>Clostridia</taxon>
        <taxon>Lachnospirales</taxon>
        <taxon>Lachnospiraceae</taxon>
        <taxon>Enterocloster</taxon>
    </lineage>
</organism>
<dbReference type="PATRIC" id="fig|999408.3.peg.1368"/>
<dbReference type="PANTHER" id="PTHR43280">
    <property type="entry name" value="ARAC-FAMILY TRANSCRIPTIONAL REGULATOR"/>
    <property type="match status" value="1"/>
</dbReference>
<accession>A0A0E2HDM9</accession>
<comment type="caution">
    <text evidence="5">The sequence shown here is derived from an EMBL/GenBank/DDBJ whole genome shotgun (WGS) entry which is preliminary data.</text>
</comment>
<dbReference type="SMART" id="SM00342">
    <property type="entry name" value="HTH_ARAC"/>
    <property type="match status" value="1"/>
</dbReference>
<sequence>MKKQLSMDFNTRQYMQSGDFELFYYNDTALKSVDAHEHDYCEFYFFLEGDVEYHIGDKSYQLEYGDCLLIPPDTPHYPRFHSYDKPYRRFVFWLNQDYHKKLRQTDEELTYCFDYAQSHQTYRFHTDTITTQEIQGKLTDLMEELAGGRSFHRLVSELMAVSFLVYVNRLLYDSLHQKSAVYENVLYLNICDYINRHLEEDLSLDSLSSFFYVSKYHISHIFKDNMGIPLHQYILKKRLHASKNAILSDHPISHVYLQYGFKDYTSFFRAFKKEYGVSPKEYREQHRLPEQQDYTI</sequence>
<dbReference type="EMBL" id="AGYR01000010">
    <property type="protein sequence ID" value="ENZ18397.1"/>
    <property type="molecule type" value="Genomic_DNA"/>
</dbReference>
<dbReference type="Gene3D" id="2.60.120.10">
    <property type="entry name" value="Jelly Rolls"/>
    <property type="match status" value="1"/>
</dbReference>
<dbReference type="PANTHER" id="PTHR43280:SF34">
    <property type="entry name" value="ARAC-FAMILY TRANSCRIPTIONAL REGULATOR"/>
    <property type="match status" value="1"/>
</dbReference>
<dbReference type="SUPFAM" id="SSF46689">
    <property type="entry name" value="Homeodomain-like"/>
    <property type="match status" value="2"/>
</dbReference>
<dbReference type="InterPro" id="IPR009057">
    <property type="entry name" value="Homeodomain-like_sf"/>
</dbReference>
<dbReference type="Proteomes" id="UP000013085">
    <property type="component" value="Unassembled WGS sequence"/>
</dbReference>
<dbReference type="InterPro" id="IPR014710">
    <property type="entry name" value="RmlC-like_jellyroll"/>
</dbReference>
<dbReference type="GeneID" id="57961333"/>
<keyword evidence="1" id="KW-0805">Transcription regulation</keyword>
<reference evidence="5 6" key="1">
    <citation type="submission" date="2013-01" db="EMBL/GenBank/DDBJ databases">
        <title>The Genome Sequence of Clostridium clostridioforme 90A8.</title>
        <authorList>
            <consortium name="The Broad Institute Genome Sequencing Platform"/>
            <person name="Earl A."/>
            <person name="Ward D."/>
            <person name="Feldgarden M."/>
            <person name="Gevers D."/>
            <person name="Courvalin P."/>
            <person name="Lambert T."/>
            <person name="Walker B."/>
            <person name="Young S.K."/>
            <person name="Zeng Q."/>
            <person name="Gargeya S."/>
            <person name="Fitzgerald M."/>
            <person name="Haas B."/>
            <person name="Abouelleil A."/>
            <person name="Alvarado L."/>
            <person name="Arachchi H.M."/>
            <person name="Berlin A.M."/>
            <person name="Chapman S.B."/>
            <person name="Dewar J."/>
            <person name="Goldberg J."/>
            <person name="Griggs A."/>
            <person name="Gujja S."/>
            <person name="Hansen M."/>
            <person name="Howarth C."/>
            <person name="Imamovic A."/>
            <person name="Larimer J."/>
            <person name="McCowan C."/>
            <person name="Murphy C."/>
            <person name="Neiman D."/>
            <person name="Pearson M."/>
            <person name="Priest M."/>
            <person name="Roberts A."/>
            <person name="Saif S."/>
            <person name="Shea T."/>
            <person name="Sisk P."/>
            <person name="Sykes S."/>
            <person name="Wortman J."/>
            <person name="Nusbaum C."/>
            <person name="Birren B."/>
        </authorList>
    </citation>
    <scope>NUCLEOTIDE SEQUENCE [LARGE SCALE GENOMIC DNA]</scope>
    <source>
        <strain evidence="5 6">90A8</strain>
    </source>
</reference>
<dbReference type="InterPro" id="IPR020449">
    <property type="entry name" value="Tscrpt_reg_AraC-type_HTH"/>
</dbReference>
<evidence type="ECO:0000313" key="6">
    <source>
        <dbReference type="Proteomes" id="UP000013085"/>
    </source>
</evidence>
<evidence type="ECO:0000313" key="5">
    <source>
        <dbReference type="EMBL" id="ENZ18397.1"/>
    </source>
</evidence>
<dbReference type="PROSITE" id="PS01124">
    <property type="entry name" value="HTH_ARAC_FAMILY_2"/>
    <property type="match status" value="1"/>
</dbReference>
<dbReference type="PRINTS" id="PR00032">
    <property type="entry name" value="HTHARAC"/>
</dbReference>
<dbReference type="Pfam" id="PF12833">
    <property type="entry name" value="HTH_18"/>
    <property type="match status" value="1"/>
</dbReference>
<evidence type="ECO:0000256" key="2">
    <source>
        <dbReference type="ARBA" id="ARBA00023125"/>
    </source>
</evidence>
<evidence type="ECO:0000256" key="3">
    <source>
        <dbReference type="ARBA" id="ARBA00023163"/>
    </source>
</evidence>
<dbReference type="SUPFAM" id="SSF51215">
    <property type="entry name" value="Regulatory protein AraC"/>
    <property type="match status" value="1"/>
</dbReference>
<dbReference type="InterPro" id="IPR013096">
    <property type="entry name" value="Cupin_2"/>
</dbReference>
<dbReference type="GO" id="GO:0003700">
    <property type="term" value="F:DNA-binding transcription factor activity"/>
    <property type="evidence" value="ECO:0007669"/>
    <property type="project" value="InterPro"/>
</dbReference>
<proteinExistence type="predicted"/>
<keyword evidence="2" id="KW-0238">DNA-binding</keyword>
<protein>
    <submittedName>
        <fullName evidence="5">AraC family transcriptional regulator</fullName>
    </submittedName>
</protein>
<dbReference type="Gene3D" id="1.10.10.60">
    <property type="entry name" value="Homeodomain-like"/>
    <property type="match status" value="2"/>
</dbReference>
<dbReference type="Pfam" id="PF07883">
    <property type="entry name" value="Cupin_2"/>
    <property type="match status" value="1"/>
</dbReference>
<keyword evidence="3" id="KW-0804">Transcription</keyword>
<dbReference type="HOGENOM" id="CLU_000445_88_3_9"/>
<evidence type="ECO:0000256" key="1">
    <source>
        <dbReference type="ARBA" id="ARBA00023015"/>
    </source>
</evidence>
<evidence type="ECO:0000259" key="4">
    <source>
        <dbReference type="PROSITE" id="PS01124"/>
    </source>
</evidence>
<dbReference type="AlphaFoldDB" id="A0A0E2HDM9"/>
<gene>
    <name evidence="5" type="ORF">HMPREF1090_01279</name>
</gene>
<feature type="domain" description="HTH araC/xylS-type" evidence="4">
    <location>
        <begin position="188"/>
        <end position="285"/>
    </location>
</feature>
<dbReference type="InterPro" id="IPR037923">
    <property type="entry name" value="HTH-like"/>
</dbReference>
<dbReference type="GO" id="GO:0043565">
    <property type="term" value="F:sequence-specific DNA binding"/>
    <property type="evidence" value="ECO:0007669"/>
    <property type="project" value="InterPro"/>
</dbReference>
<dbReference type="RefSeq" id="WP_002588424.1">
    <property type="nucleotide sequence ID" value="NZ_KB851009.1"/>
</dbReference>